<evidence type="ECO:0000256" key="2">
    <source>
        <dbReference type="SAM" id="SignalP"/>
    </source>
</evidence>
<name>A0A9W8GAL7_9FUNG</name>
<dbReference type="AlphaFoldDB" id="A0A9W8GAL7"/>
<dbReference type="EMBL" id="JANBTX010000305">
    <property type="protein sequence ID" value="KAJ2683255.1"/>
    <property type="molecule type" value="Genomic_DNA"/>
</dbReference>
<protein>
    <submittedName>
        <fullName evidence="3">Uncharacterized protein</fullName>
    </submittedName>
</protein>
<organism evidence="3 4">
    <name type="scientific">Coemansia spiralis</name>
    <dbReference type="NCBI Taxonomy" id="417178"/>
    <lineage>
        <taxon>Eukaryota</taxon>
        <taxon>Fungi</taxon>
        <taxon>Fungi incertae sedis</taxon>
        <taxon>Zoopagomycota</taxon>
        <taxon>Kickxellomycotina</taxon>
        <taxon>Kickxellomycetes</taxon>
        <taxon>Kickxellales</taxon>
        <taxon>Kickxellaceae</taxon>
        <taxon>Coemansia</taxon>
    </lineage>
</organism>
<dbReference type="Proteomes" id="UP001151516">
    <property type="component" value="Unassembled WGS sequence"/>
</dbReference>
<sequence length="139" mass="15134">MKFATYVFTLFSASSIAFGAPVARRGLLNLDLGLCLDLSLLGLVTIDINKSRCQPKFSEEQPFPADKHTCRKIINDLNVDPTDIYVHCAPGHSGQEAGDSRSDRKAHDGSDLPGGARWRDNSDFYPPTIACAPPAPPNY</sequence>
<evidence type="ECO:0000256" key="1">
    <source>
        <dbReference type="SAM" id="MobiDB-lite"/>
    </source>
</evidence>
<feature type="signal peptide" evidence="2">
    <location>
        <begin position="1"/>
        <end position="19"/>
    </location>
</feature>
<proteinExistence type="predicted"/>
<evidence type="ECO:0000313" key="4">
    <source>
        <dbReference type="Proteomes" id="UP001151516"/>
    </source>
</evidence>
<feature type="region of interest" description="Disordered" evidence="1">
    <location>
        <begin position="90"/>
        <end position="139"/>
    </location>
</feature>
<keyword evidence="2" id="KW-0732">Signal</keyword>
<feature type="chain" id="PRO_5040860263" evidence="2">
    <location>
        <begin position="20"/>
        <end position="139"/>
    </location>
</feature>
<feature type="compositionally biased region" description="Basic and acidic residues" evidence="1">
    <location>
        <begin position="98"/>
        <end position="110"/>
    </location>
</feature>
<comment type="caution">
    <text evidence="3">The sequence shown here is derived from an EMBL/GenBank/DDBJ whole genome shotgun (WGS) entry which is preliminary data.</text>
</comment>
<evidence type="ECO:0000313" key="3">
    <source>
        <dbReference type="EMBL" id="KAJ2683255.1"/>
    </source>
</evidence>
<reference evidence="3" key="1">
    <citation type="submission" date="2022-07" db="EMBL/GenBank/DDBJ databases">
        <title>Phylogenomic reconstructions and comparative analyses of Kickxellomycotina fungi.</title>
        <authorList>
            <person name="Reynolds N.K."/>
            <person name="Stajich J.E."/>
            <person name="Barry K."/>
            <person name="Grigoriev I.V."/>
            <person name="Crous P."/>
            <person name="Smith M.E."/>
        </authorList>
    </citation>
    <scope>NUCLEOTIDE SEQUENCE</scope>
    <source>
        <strain evidence="3">CBS 109367</strain>
    </source>
</reference>
<gene>
    <name evidence="3" type="ORF">IWW39_005599</name>
</gene>
<dbReference type="OrthoDB" id="5554366at2759"/>
<accession>A0A9W8GAL7</accession>
<keyword evidence="4" id="KW-1185">Reference proteome</keyword>